<evidence type="ECO:0000313" key="3">
    <source>
        <dbReference type="EMBL" id="MBU2690387.1"/>
    </source>
</evidence>
<dbReference type="EMBL" id="JAHJDP010000030">
    <property type="protein sequence ID" value="MBU2690387.1"/>
    <property type="molecule type" value="Genomic_DNA"/>
</dbReference>
<accession>A0A948RWN1</accession>
<evidence type="ECO:0000259" key="2">
    <source>
        <dbReference type="Pfam" id="PF13505"/>
    </source>
</evidence>
<reference evidence="3" key="1">
    <citation type="submission" date="2021-05" db="EMBL/GenBank/DDBJ databases">
        <title>Energy efficiency and biological interactions define the core microbiome of deep oligotrophic groundwater.</title>
        <authorList>
            <person name="Mehrshad M."/>
            <person name="Lopez-Fernandez M."/>
            <person name="Bell E."/>
            <person name="Bernier-Latmani R."/>
            <person name="Bertilsson S."/>
            <person name="Dopson M."/>
        </authorList>
    </citation>
    <scope>NUCLEOTIDE SEQUENCE</scope>
    <source>
        <strain evidence="3">Modern_marine.mb.64</strain>
    </source>
</reference>
<keyword evidence="1" id="KW-0732">Signal</keyword>
<feature type="domain" description="Outer membrane protein beta-barrel" evidence="2">
    <location>
        <begin position="23"/>
        <end position="166"/>
    </location>
</feature>
<evidence type="ECO:0000256" key="1">
    <source>
        <dbReference type="ARBA" id="ARBA00022729"/>
    </source>
</evidence>
<dbReference type="Proteomes" id="UP000777784">
    <property type="component" value="Unassembled WGS sequence"/>
</dbReference>
<dbReference type="InterPro" id="IPR027385">
    <property type="entry name" value="Beta-barrel_OMP"/>
</dbReference>
<protein>
    <submittedName>
        <fullName evidence="3">Porin family protein</fullName>
    </submittedName>
</protein>
<dbReference type="Gene3D" id="2.40.160.20">
    <property type="match status" value="1"/>
</dbReference>
<gene>
    <name evidence="3" type="ORF">KJ970_05620</name>
</gene>
<organism evidence="3 4">
    <name type="scientific">Eiseniibacteriota bacterium</name>
    <dbReference type="NCBI Taxonomy" id="2212470"/>
    <lineage>
        <taxon>Bacteria</taxon>
        <taxon>Candidatus Eiseniibacteriota</taxon>
    </lineage>
</organism>
<dbReference type="AlphaFoldDB" id="A0A948RWN1"/>
<evidence type="ECO:0000313" key="4">
    <source>
        <dbReference type="Proteomes" id="UP000777784"/>
    </source>
</evidence>
<dbReference type="Pfam" id="PF13505">
    <property type="entry name" value="OMP_b-brl"/>
    <property type="match status" value="1"/>
</dbReference>
<dbReference type="SUPFAM" id="SSF56925">
    <property type="entry name" value="OMPA-like"/>
    <property type="match status" value="1"/>
</dbReference>
<sequence>MKSILGVTSVVLVGMLLCAGTGFAGEIGLKGIEARLGYADIEGDVGGAILFSGGADLGQLTPELGLELQADFWTKSEDFGGGVEWSWMDFGIMCNLRYDFVGGASFLPYTFAGLGFHYWDASWDCPGCSTFFGDLSESGLEFGFDIGAGAEFGKGEGITPVARLGYNVNGGADYLFISGGIKFPMGN</sequence>
<name>A0A948RWN1_UNCEI</name>
<dbReference type="InterPro" id="IPR011250">
    <property type="entry name" value="OMP/PagP_B-barrel"/>
</dbReference>
<comment type="caution">
    <text evidence="3">The sequence shown here is derived from an EMBL/GenBank/DDBJ whole genome shotgun (WGS) entry which is preliminary data.</text>
</comment>
<proteinExistence type="predicted"/>